<name>A0AAN8RLB4_9PEZI</name>
<organism evidence="2 3">
    <name type="scientific">Orbilia javanica</name>
    <dbReference type="NCBI Taxonomy" id="47235"/>
    <lineage>
        <taxon>Eukaryota</taxon>
        <taxon>Fungi</taxon>
        <taxon>Dikarya</taxon>
        <taxon>Ascomycota</taxon>
        <taxon>Pezizomycotina</taxon>
        <taxon>Orbiliomycetes</taxon>
        <taxon>Orbiliales</taxon>
        <taxon>Orbiliaceae</taxon>
        <taxon>Orbilia</taxon>
    </lineage>
</organism>
<reference evidence="2 3" key="1">
    <citation type="submission" date="2019-10" db="EMBL/GenBank/DDBJ databases">
        <authorList>
            <person name="Palmer J.M."/>
        </authorList>
    </citation>
    <scope>NUCLEOTIDE SEQUENCE [LARGE SCALE GENOMIC DNA]</scope>
    <source>
        <strain evidence="2 3">TWF718</strain>
    </source>
</reference>
<accession>A0AAN8RLB4</accession>
<dbReference type="Proteomes" id="UP001313282">
    <property type="component" value="Unassembled WGS sequence"/>
</dbReference>
<evidence type="ECO:0000313" key="3">
    <source>
        <dbReference type="Proteomes" id="UP001313282"/>
    </source>
</evidence>
<evidence type="ECO:0000313" key="2">
    <source>
        <dbReference type="EMBL" id="KAK6351548.1"/>
    </source>
</evidence>
<dbReference type="EMBL" id="JAVHNR010000002">
    <property type="protein sequence ID" value="KAK6351548.1"/>
    <property type="molecule type" value="Genomic_DNA"/>
</dbReference>
<proteinExistence type="predicted"/>
<sequence length="405" mass="45207">MSNNPNLNNINPPIRGNPIPQAPINRDPSHGRLGPMVQLPIPKNRDGKPDYNRAPGLDLSRIVPVGSLNTNPPPTEGLEGTPTFSGGNQKKYKSIATRDRENNKKLQNLNLNQSQSEGQEGQEEEGDEEDEEEGEGEGEVEGGKKGKKVNLDVSTMNTQPASPSEAEALAATDLLAERIPSELITDILDRAEYFAHEVIGSRSESASVSEGSRLYLTAQVPDFTALEKGATAGKGGKEGSGGRRGRVRKLAFRFKSRDQGWSSAGRFNGTFKACWSWLDVEVWRKREEGEQRGADDDEKGMYKVTESLLQRNRHAESDMGEYEIVWRWDEDKLKEDDEMKWEDPTINSDGEATEGAWERGGRHERNGEFVRELKGGDEIRVFIKALFSGWRCDIKNCEVECWWAV</sequence>
<feature type="compositionally biased region" description="Low complexity" evidence="1">
    <location>
        <begin position="105"/>
        <end position="119"/>
    </location>
</feature>
<gene>
    <name evidence="2" type="ORF">TWF718_004707</name>
</gene>
<comment type="caution">
    <text evidence="2">The sequence shown here is derived from an EMBL/GenBank/DDBJ whole genome shotgun (WGS) entry which is preliminary data.</text>
</comment>
<feature type="region of interest" description="Disordered" evidence="1">
    <location>
        <begin position="1"/>
        <end position="149"/>
    </location>
</feature>
<keyword evidence="3" id="KW-1185">Reference proteome</keyword>
<feature type="compositionally biased region" description="Low complexity" evidence="1">
    <location>
        <begin position="1"/>
        <end position="19"/>
    </location>
</feature>
<dbReference type="AlphaFoldDB" id="A0AAN8RLB4"/>
<feature type="compositionally biased region" description="Acidic residues" evidence="1">
    <location>
        <begin position="120"/>
        <end position="140"/>
    </location>
</feature>
<evidence type="ECO:0000256" key="1">
    <source>
        <dbReference type="SAM" id="MobiDB-lite"/>
    </source>
</evidence>
<protein>
    <submittedName>
        <fullName evidence="2">Uncharacterized protein</fullName>
    </submittedName>
</protein>